<keyword evidence="7" id="KW-0418">Kinase</keyword>
<dbReference type="Proteomes" id="UP001146120">
    <property type="component" value="Unassembled WGS sequence"/>
</dbReference>
<dbReference type="GO" id="GO:0008270">
    <property type="term" value="F:zinc ion binding"/>
    <property type="evidence" value="ECO:0007669"/>
    <property type="project" value="UniProtKB-KW"/>
</dbReference>
<comment type="similarity">
    <text evidence="1">Belongs to the protein kinase superfamily. NEK Ser/Thr protein kinase family. NIMA subfamily.</text>
</comment>
<name>A0AAV2YQG4_9STRA</name>
<organism evidence="13 14">
    <name type="scientific">Lagenidium giganteum</name>
    <dbReference type="NCBI Taxonomy" id="4803"/>
    <lineage>
        <taxon>Eukaryota</taxon>
        <taxon>Sar</taxon>
        <taxon>Stramenopiles</taxon>
        <taxon>Oomycota</taxon>
        <taxon>Peronosporomycetes</taxon>
        <taxon>Pythiales</taxon>
        <taxon>Pythiaceae</taxon>
    </lineage>
</organism>
<dbReference type="GO" id="GO:0004674">
    <property type="term" value="F:protein serine/threonine kinase activity"/>
    <property type="evidence" value="ECO:0007669"/>
    <property type="project" value="UniProtKB-EC"/>
</dbReference>
<dbReference type="AlphaFoldDB" id="A0AAV2YQG4"/>
<evidence type="ECO:0000256" key="5">
    <source>
        <dbReference type="ARBA" id="ARBA00022741"/>
    </source>
</evidence>
<evidence type="ECO:0000256" key="11">
    <source>
        <dbReference type="SAM" id="MobiDB-lite"/>
    </source>
</evidence>
<protein>
    <recommendedName>
        <fullName evidence="2">non-specific serine/threonine protein kinase</fullName>
        <ecNumber evidence="2">2.7.11.1</ecNumber>
    </recommendedName>
</protein>
<keyword evidence="4" id="KW-0479">Metal-binding</keyword>
<evidence type="ECO:0000256" key="2">
    <source>
        <dbReference type="ARBA" id="ARBA00012513"/>
    </source>
</evidence>
<comment type="caution">
    <text evidence="13">The sequence shown here is derived from an EMBL/GenBank/DDBJ whole genome shotgun (WGS) entry which is preliminary data.</text>
</comment>
<dbReference type="PROSITE" id="PS00107">
    <property type="entry name" value="PROTEIN_KINASE_ATP"/>
    <property type="match status" value="1"/>
</dbReference>
<keyword evidence="3" id="KW-0808">Transferase</keyword>
<evidence type="ECO:0000256" key="4">
    <source>
        <dbReference type="ARBA" id="ARBA00022723"/>
    </source>
</evidence>
<evidence type="ECO:0000256" key="9">
    <source>
        <dbReference type="ARBA" id="ARBA00022840"/>
    </source>
</evidence>
<accession>A0AAV2YQG4</accession>
<keyword evidence="8" id="KW-0862">Zinc</keyword>
<dbReference type="PROSITE" id="PS50011">
    <property type="entry name" value="PROTEIN_KINASE_DOM"/>
    <property type="match status" value="1"/>
</dbReference>
<evidence type="ECO:0000313" key="13">
    <source>
        <dbReference type="EMBL" id="DAZ95563.1"/>
    </source>
</evidence>
<dbReference type="PANTHER" id="PTHR43671">
    <property type="entry name" value="SERINE/THREONINE-PROTEIN KINASE NEK"/>
    <property type="match status" value="1"/>
</dbReference>
<reference evidence="13" key="1">
    <citation type="submission" date="2022-11" db="EMBL/GenBank/DDBJ databases">
        <authorList>
            <person name="Morgan W.R."/>
            <person name="Tartar A."/>
        </authorList>
    </citation>
    <scope>NUCLEOTIDE SEQUENCE</scope>
    <source>
        <strain evidence="13">ARSEF 373</strain>
    </source>
</reference>
<evidence type="ECO:0000256" key="3">
    <source>
        <dbReference type="ARBA" id="ARBA00022679"/>
    </source>
</evidence>
<dbReference type="SMART" id="SM00220">
    <property type="entry name" value="S_TKc"/>
    <property type="match status" value="1"/>
</dbReference>
<dbReference type="InterPro" id="IPR017441">
    <property type="entry name" value="Protein_kinase_ATP_BS"/>
</dbReference>
<dbReference type="Gene3D" id="1.10.510.10">
    <property type="entry name" value="Transferase(Phosphotransferase) domain 1"/>
    <property type="match status" value="1"/>
</dbReference>
<feature type="compositionally biased region" description="Basic and acidic residues" evidence="11">
    <location>
        <begin position="79"/>
        <end position="91"/>
    </location>
</feature>
<gene>
    <name evidence="13" type="ORF">N0F65_005879</name>
</gene>
<dbReference type="EC" id="2.7.11.1" evidence="2"/>
<dbReference type="SUPFAM" id="SSF56112">
    <property type="entry name" value="Protein kinase-like (PK-like)"/>
    <property type="match status" value="1"/>
</dbReference>
<proteinExistence type="inferred from homology"/>
<feature type="region of interest" description="Disordered" evidence="11">
    <location>
        <begin position="33"/>
        <end position="100"/>
    </location>
</feature>
<evidence type="ECO:0000256" key="1">
    <source>
        <dbReference type="ARBA" id="ARBA00010886"/>
    </source>
</evidence>
<evidence type="ECO:0000313" key="14">
    <source>
        <dbReference type="Proteomes" id="UP001146120"/>
    </source>
</evidence>
<evidence type="ECO:0000259" key="12">
    <source>
        <dbReference type="PROSITE" id="PS50011"/>
    </source>
</evidence>
<dbReference type="PROSITE" id="PS00518">
    <property type="entry name" value="ZF_RING_1"/>
    <property type="match status" value="1"/>
</dbReference>
<evidence type="ECO:0000256" key="7">
    <source>
        <dbReference type="ARBA" id="ARBA00022777"/>
    </source>
</evidence>
<dbReference type="Pfam" id="PF00069">
    <property type="entry name" value="Pkinase"/>
    <property type="match status" value="1"/>
</dbReference>
<sequence>MQLQRPHATAPGGPAADAAAVPRAIVTEWETPPTLQRSRHHQLHFSGGAATTTPSHHGVAATATTIATSATASSPTIRSAREHHQRHHDDNIAPVRAYGSRASSVSARHVNLHAYDATARHGIAELKIGGHRLDHRRLFPADGAVVVHGPTKTFSNAHTLGGWTWSSRASTAYQHQHRETLEYACVKIGGHPLDHVPFINRGQPSRPLLGFSAEPPLLPPPQVIFSAAGPAHMQRAAPAVVLGRNIAGLYDCSRCLRMRSTPRLQLCCGHPICASCVSSRSLPALELDGHCLVDCVRCGGVQAVGAIVFKDRVIRVATSNDYSAVATAATATKKEAAAGGRHGRLMGYGGVVAAISFGAGRLAWRKPSTSPVDEGADDALEAIMGDPSDLAKVGADVATTGAARWQKRVNGLKAPSKLLKYEFVDTLGVGNFAEVMLVKQRNGRLTVLKESDKLPEAVNEIQILSRIQSPHVVRIYRYFVEEIGHRHFAYIEMEYCDRGDLAQLIKQGPVDTAKFDHVFRQLCLGLQEIHDRGIVHRDLKPGNILLTSEGIAKIADFGVSTVLESNLLTHHAAGTLAFMAPEVRRYFLGEDVSYDSKADVWSLGALGAAMLVGTAEPRVATRPLDEVLESMTEKGVPTKYVKLLGSMLDADPSKRPTLTELVPQFPAMNARL</sequence>
<evidence type="ECO:0000256" key="6">
    <source>
        <dbReference type="ARBA" id="ARBA00022771"/>
    </source>
</evidence>
<dbReference type="InterPro" id="IPR000719">
    <property type="entry name" value="Prot_kinase_dom"/>
</dbReference>
<dbReference type="InterPro" id="IPR050660">
    <property type="entry name" value="NEK_Ser/Thr_kinase"/>
</dbReference>
<feature type="compositionally biased region" description="Low complexity" evidence="11">
    <location>
        <begin position="60"/>
        <end position="78"/>
    </location>
</feature>
<dbReference type="InterPro" id="IPR017907">
    <property type="entry name" value="Znf_RING_CS"/>
</dbReference>
<keyword evidence="6" id="KW-0863">Zinc-finger</keyword>
<keyword evidence="9 10" id="KW-0067">ATP-binding</keyword>
<dbReference type="GO" id="GO:0005524">
    <property type="term" value="F:ATP binding"/>
    <property type="evidence" value="ECO:0007669"/>
    <property type="project" value="UniProtKB-UniRule"/>
</dbReference>
<evidence type="ECO:0000256" key="10">
    <source>
        <dbReference type="PROSITE-ProRule" id="PRU10141"/>
    </source>
</evidence>
<dbReference type="InterPro" id="IPR008271">
    <property type="entry name" value="Ser/Thr_kinase_AS"/>
</dbReference>
<keyword evidence="14" id="KW-1185">Reference proteome</keyword>
<dbReference type="EMBL" id="DAKRPA010000199">
    <property type="protein sequence ID" value="DAZ95563.1"/>
    <property type="molecule type" value="Genomic_DNA"/>
</dbReference>
<reference evidence="13" key="2">
    <citation type="journal article" date="2023" name="Microbiol Resour">
        <title>Decontamination and Annotation of the Draft Genome Sequence of the Oomycete Lagenidium giganteum ARSEF 373.</title>
        <authorList>
            <person name="Morgan W.R."/>
            <person name="Tartar A."/>
        </authorList>
    </citation>
    <scope>NUCLEOTIDE SEQUENCE</scope>
    <source>
        <strain evidence="13">ARSEF 373</strain>
    </source>
</reference>
<dbReference type="PANTHER" id="PTHR43671:SF13">
    <property type="entry name" value="SERINE_THREONINE-PROTEIN KINASE NEK2"/>
    <property type="match status" value="1"/>
</dbReference>
<feature type="domain" description="Protein kinase" evidence="12">
    <location>
        <begin position="421"/>
        <end position="668"/>
    </location>
</feature>
<keyword evidence="5 10" id="KW-0547">Nucleotide-binding</keyword>
<dbReference type="PROSITE" id="PS00108">
    <property type="entry name" value="PROTEIN_KINASE_ST"/>
    <property type="match status" value="1"/>
</dbReference>
<feature type="binding site" evidence="10">
    <location>
        <position position="449"/>
    </location>
    <ligand>
        <name>ATP</name>
        <dbReference type="ChEBI" id="CHEBI:30616"/>
    </ligand>
</feature>
<dbReference type="InterPro" id="IPR011009">
    <property type="entry name" value="Kinase-like_dom_sf"/>
</dbReference>
<evidence type="ECO:0000256" key="8">
    <source>
        <dbReference type="ARBA" id="ARBA00022833"/>
    </source>
</evidence>